<dbReference type="OrthoDB" id="7305302at2"/>
<dbReference type="InterPro" id="IPR050669">
    <property type="entry name" value="Hemerythrin"/>
</dbReference>
<keyword evidence="2" id="KW-0561">Oxygen transport</keyword>
<dbReference type="GO" id="GO:0005344">
    <property type="term" value="F:oxygen carrier activity"/>
    <property type="evidence" value="ECO:0007669"/>
    <property type="project" value="UniProtKB-KW"/>
</dbReference>
<dbReference type="InterPro" id="IPR012827">
    <property type="entry name" value="Hemerythrin_metal-bd"/>
</dbReference>
<dbReference type="PROSITE" id="PS00550">
    <property type="entry name" value="HEMERYTHRINS"/>
    <property type="match status" value="1"/>
</dbReference>
<keyword evidence="7" id="KW-1185">Reference proteome</keyword>
<dbReference type="InterPro" id="IPR035938">
    <property type="entry name" value="Hemerythrin-like_sf"/>
</dbReference>
<evidence type="ECO:0000256" key="3">
    <source>
        <dbReference type="ARBA" id="ARBA00022723"/>
    </source>
</evidence>
<organism evidence="6 7">
    <name type="scientific">Roseospira marina</name>
    <dbReference type="NCBI Taxonomy" id="140057"/>
    <lineage>
        <taxon>Bacteria</taxon>
        <taxon>Pseudomonadati</taxon>
        <taxon>Pseudomonadota</taxon>
        <taxon>Alphaproteobacteria</taxon>
        <taxon>Rhodospirillales</taxon>
        <taxon>Rhodospirillaceae</taxon>
        <taxon>Roseospira</taxon>
    </lineage>
</organism>
<gene>
    <name evidence="6" type="ORF">F1188_12290</name>
</gene>
<comment type="caution">
    <text evidence="6">The sequence shown here is derived from an EMBL/GenBank/DDBJ whole genome shotgun (WGS) entry which is preliminary data.</text>
</comment>
<dbReference type="Pfam" id="PF01814">
    <property type="entry name" value="Hemerythrin"/>
    <property type="match status" value="1"/>
</dbReference>
<accession>A0A5M6IB32</accession>
<dbReference type="AlphaFoldDB" id="A0A5M6IB32"/>
<evidence type="ECO:0000256" key="1">
    <source>
        <dbReference type="ARBA" id="ARBA00010587"/>
    </source>
</evidence>
<keyword evidence="4" id="KW-0408">Iron</keyword>
<keyword evidence="3" id="KW-0479">Metal-binding</keyword>
<evidence type="ECO:0000313" key="7">
    <source>
        <dbReference type="Proteomes" id="UP000324065"/>
    </source>
</evidence>
<evidence type="ECO:0000313" key="6">
    <source>
        <dbReference type="EMBL" id="KAA5605332.1"/>
    </source>
</evidence>
<dbReference type="SUPFAM" id="SSF47188">
    <property type="entry name" value="Hemerythrin-like"/>
    <property type="match status" value="1"/>
</dbReference>
<dbReference type="InterPro" id="IPR012312">
    <property type="entry name" value="Hemerythrin-like"/>
</dbReference>
<dbReference type="PANTHER" id="PTHR37164">
    <property type="entry name" value="BACTERIOHEMERYTHRIN"/>
    <property type="match status" value="1"/>
</dbReference>
<dbReference type="GO" id="GO:0046872">
    <property type="term" value="F:metal ion binding"/>
    <property type="evidence" value="ECO:0007669"/>
    <property type="project" value="UniProtKB-KW"/>
</dbReference>
<dbReference type="InterPro" id="IPR016131">
    <property type="entry name" value="Haemerythrin_Fe_BS"/>
</dbReference>
<dbReference type="Gene3D" id="1.20.120.50">
    <property type="entry name" value="Hemerythrin-like"/>
    <property type="match status" value="1"/>
</dbReference>
<dbReference type="Proteomes" id="UP000324065">
    <property type="component" value="Unassembled WGS sequence"/>
</dbReference>
<evidence type="ECO:0000256" key="2">
    <source>
        <dbReference type="ARBA" id="ARBA00022621"/>
    </source>
</evidence>
<reference evidence="6 7" key="1">
    <citation type="submission" date="2019-09" db="EMBL/GenBank/DDBJ databases">
        <title>Genome sequence of Roseospira marina, one of the more divergent members of the non-sulfur purple photosynthetic bacterial family, the Rhodospirillaceae.</title>
        <authorList>
            <person name="Meyer T."/>
            <person name="Kyndt J."/>
        </authorList>
    </citation>
    <scope>NUCLEOTIDE SEQUENCE [LARGE SCALE GENOMIC DNA]</scope>
    <source>
        <strain evidence="6 7">DSM 15113</strain>
    </source>
</reference>
<dbReference type="PANTHER" id="PTHR37164:SF1">
    <property type="entry name" value="BACTERIOHEMERYTHRIN"/>
    <property type="match status" value="1"/>
</dbReference>
<comment type="similarity">
    <text evidence="1">Belongs to the hemerythrin family.</text>
</comment>
<name>A0A5M6IB32_9PROT</name>
<evidence type="ECO:0000259" key="5">
    <source>
        <dbReference type="Pfam" id="PF01814"/>
    </source>
</evidence>
<feature type="domain" description="Hemerythrin-like" evidence="5">
    <location>
        <begin position="13"/>
        <end position="122"/>
    </location>
</feature>
<proteinExistence type="inferred from homology"/>
<protein>
    <recommendedName>
        <fullName evidence="5">Hemerythrin-like domain-containing protein</fullName>
    </recommendedName>
</protein>
<dbReference type="EMBL" id="VWPJ01000010">
    <property type="protein sequence ID" value="KAA5605332.1"/>
    <property type="molecule type" value="Genomic_DNA"/>
</dbReference>
<evidence type="ECO:0000256" key="4">
    <source>
        <dbReference type="ARBA" id="ARBA00023004"/>
    </source>
</evidence>
<sequence length="153" mass="18127">MERLHWKQWFEVGHDTIDFEHKVFFSLIHKLQNLVEEVHDKDAALRVLEEIYKYADFHFTSEENVMIEAGYEGLDRHRRLHQNLLALLRQNIDDMEAGAIAGPEVVTFMFWWFVEHTVAEDLAIATHVKTRMLRQFFEDAHPKRARPNLDGVA</sequence>
<dbReference type="NCBIfam" id="TIGR02481">
    <property type="entry name" value="hemeryth_dom"/>
    <property type="match status" value="1"/>
</dbReference>
<dbReference type="CDD" id="cd12107">
    <property type="entry name" value="Hemerythrin"/>
    <property type="match status" value="1"/>
</dbReference>
<dbReference type="RefSeq" id="WP_150062712.1">
    <property type="nucleotide sequence ID" value="NZ_JACHII010000008.1"/>
</dbReference>
<keyword evidence="2" id="KW-0813">Transport</keyword>